<dbReference type="EMBL" id="JADEXQ010000055">
    <property type="protein sequence ID" value="MBE9031174.1"/>
    <property type="molecule type" value="Genomic_DNA"/>
</dbReference>
<reference evidence="1" key="1">
    <citation type="submission" date="2020-10" db="EMBL/GenBank/DDBJ databases">
        <authorList>
            <person name="Castelo-Branco R."/>
            <person name="Eusebio N."/>
            <person name="Adriana R."/>
            <person name="Vieira A."/>
            <person name="Brugerolle De Fraissinette N."/>
            <person name="Rezende De Castro R."/>
            <person name="Schneider M.P."/>
            <person name="Vasconcelos V."/>
            <person name="Leao P.N."/>
        </authorList>
    </citation>
    <scope>NUCLEOTIDE SEQUENCE</scope>
    <source>
        <strain evidence="1">LEGE 11480</strain>
    </source>
</reference>
<name>A0A928Z3Y6_9CYAN</name>
<proteinExistence type="predicted"/>
<accession>A0A928Z3Y6</accession>
<evidence type="ECO:0000313" key="2">
    <source>
        <dbReference type="Proteomes" id="UP000625316"/>
    </source>
</evidence>
<dbReference type="Proteomes" id="UP000625316">
    <property type="component" value="Unassembled WGS sequence"/>
</dbReference>
<protein>
    <submittedName>
        <fullName evidence="1">DUF1688 family protein</fullName>
    </submittedName>
</protein>
<dbReference type="PANTHER" id="PTHR31687">
    <property type="match status" value="1"/>
</dbReference>
<sequence length="419" mass="46176">MTAVEPIPSRIMPESNPSVDAAIIDLLRSPQTIRDRAAQLFALGVDDRLMAFQLDLDRLDAVVDVVEQTTRHNYPTLEIPLHSRWRHFPQSRLERLFTALDGVERAKAQIDLVIPSVLLDAGAGDRWRYVDQAGRTWQRSQGLAVASLELFSQGLLSHKGKLQTDARGLQQITLEQLARAFQVSEINPLVGLEGRLALLHRLGDVLMTQPAIFGEAARLGNLLDGWMGQAATPPTLSAETILQTVLVTLGAVWPSRQVLAGVNLGDVWTHPQLSPLCADAQSTYIPFHKLSQWLTYSLLEPLQSLGLRITDVDRLTGLAEYRNGGLFLDLGVLCLRDAAIVQSSQLPGATVMVEWRGLTIHLLDQVADRLRQRWQMDATQLPLAKVLQGGTWSAGRMIAAKLRSDGGPPIRLKSDGTVF</sequence>
<dbReference type="AlphaFoldDB" id="A0A928Z3Y6"/>
<comment type="caution">
    <text evidence="1">The sequence shown here is derived from an EMBL/GenBank/DDBJ whole genome shotgun (WGS) entry which is preliminary data.</text>
</comment>
<dbReference type="PANTHER" id="PTHR31687:SF3">
    <property type="entry name" value="PROTEIN URG3"/>
    <property type="match status" value="1"/>
</dbReference>
<dbReference type="Pfam" id="PF07958">
    <property type="entry name" value="DUF1688"/>
    <property type="match status" value="1"/>
</dbReference>
<evidence type="ECO:0000313" key="1">
    <source>
        <dbReference type="EMBL" id="MBE9031174.1"/>
    </source>
</evidence>
<organism evidence="1 2">
    <name type="scientific">Romeriopsis navalis LEGE 11480</name>
    <dbReference type="NCBI Taxonomy" id="2777977"/>
    <lineage>
        <taxon>Bacteria</taxon>
        <taxon>Bacillati</taxon>
        <taxon>Cyanobacteriota</taxon>
        <taxon>Cyanophyceae</taxon>
        <taxon>Leptolyngbyales</taxon>
        <taxon>Leptolyngbyaceae</taxon>
        <taxon>Romeriopsis</taxon>
        <taxon>Romeriopsis navalis</taxon>
    </lineage>
</organism>
<keyword evidence="2" id="KW-1185">Reference proteome</keyword>
<dbReference type="InterPro" id="IPR012469">
    <property type="entry name" value="DUF1688"/>
</dbReference>
<gene>
    <name evidence="1" type="ORF">IQ266_15680</name>
</gene>